<organism evidence="3 4">
    <name type="scientific">Candidatus Doudnabacteria bacterium RIFCSPHIGHO2_02_FULL_46_11</name>
    <dbReference type="NCBI Taxonomy" id="1817832"/>
    <lineage>
        <taxon>Bacteria</taxon>
        <taxon>Candidatus Doudnaibacteriota</taxon>
    </lineage>
</organism>
<dbReference type="InterPro" id="IPR012902">
    <property type="entry name" value="N_methyl_site"/>
</dbReference>
<dbReference type="Gene3D" id="3.30.700.10">
    <property type="entry name" value="Glycoprotein, Type 4 Pilin"/>
    <property type="match status" value="1"/>
</dbReference>
<dbReference type="PRINTS" id="PR00813">
    <property type="entry name" value="BCTERIALGSPG"/>
</dbReference>
<dbReference type="InterPro" id="IPR000983">
    <property type="entry name" value="Bac_GSPG_pilin"/>
</dbReference>
<dbReference type="STRING" id="1817832.A3J48_02780"/>
<dbReference type="Pfam" id="PF07963">
    <property type="entry name" value="N_methyl"/>
    <property type="match status" value="1"/>
</dbReference>
<dbReference type="GO" id="GO:0015627">
    <property type="term" value="C:type II protein secretion system complex"/>
    <property type="evidence" value="ECO:0007669"/>
    <property type="project" value="InterPro"/>
</dbReference>
<keyword evidence="2" id="KW-1133">Transmembrane helix</keyword>
<keyword evidence="2" id="KW-0812">Transmembrane</keyword>
<evidence type="ECO:0008006" key="5">
    <source>
        <dbReference type="Google" id="ProtNLM"/>
    </source>
</evidence>
<sequence>MKRSRGFTLAEMMIVLIIIGTISGLITVSVARTRIKARDARRAADIGQIITAIELYYQDYKTYPASGYWSGLPNANWLNSNNPGWDTLATQLAPYISPLPKDPLNTPTGWPGLASPPSYSYAYSSSGGGCALQWYEIVYRPEGANPGSPGVTLCTGAIENYAGTVTMGNNARQ</sequence>
<accession>A0A1F5P5G6</accession>
<name>A0A1F5P5G6_9BACT</name>
<comment type="caution">
    <text evidence="3">The sequence shown here is derived from an EMBL/GenBank/DDBJ whole genome shotgun (WGS) entry which is preliminary data.</text>
</comment>
<dbReference type="Proteomes" id="UP000176786">
    <property type="component" value="Unassembled WGS sequence"/>
</dbReference>
<dbReference type="InterPro" id="IPR045584">
    <property type="entry name" value="Pilin-like"/>
</dbReference>
<dbReference type="SUPFAM" id="SSF54523">
    <property type="entry name" value="Pili subunits"/>
    <property type="match status" value="1"/>
</dbReference>
<reference evidence="3 4" key="1">
    <citation type="journal article" date="2016" name="Nat. Commun.">
        <title>Thousands of microbial genomes shed light on interconnected biogeochemical processes in an aquifer system.</title>
        <authorList>
            <person name="Anantharaman K."/>
            <person name="Brown C.T."/>
            <person name="Hug L.A."/>
            <person name="Sharon I."/>
            <person name="Castelle C.J."/>
            <person name="Probst A.J."/>
            <person name="Thomas B.C."/>
            <person name="Singh A."/>
            <person name="Wilkins M.J."/>
            <person name="Karaoz U."/>
            <person name="Brodie E.L."/>
            <person name="Williams K.H."/>
            <person name="Hubbard S.S."/>
            <person name="Banfield J.F."/>
        </authorList>
    </citation>
    <scope>NUCLEOTIDE SEQUENCE [LARGE SCALE GENOMIC DNA]</scope>
</reference>
<dbReference type="EMBL" id="MFES01000027">
    <property type="protein sequence ID" value="OGE85075.1"/>
    <property type="molecule type" value="Genomic_DNA"/>
</dbReference>
<keyword evidence="1" id="KW-0488">Methylation</keyword>
<protein>
    <recommendedName>
        <fullName evidence="5">Type II secretion system protein GspG C-terminal domain-containing protein</fullName>
    </recommendedName>
</protein>
<keyword evidence="2" id="KW-0472">Membrane</keyword>
<dbReference type="PANTHER" id="PTHR30093">
    <property type="entry name" value="GENERAL SECRETION PATHWAY PROTEIN G"/>
    <property type="match status" value="1"/>
</dbReference>
<gene>
    <name evidence="3" type="ORF">A3J48_02780</name>
</gene>
<dbReference type="AlphaFoldDB" id="A0A1F5P5G6"/>
<evidence type="ECO:0000256" key="1">
    <source>
        <dbReference type="ARBA" id="ARBA00022481"/>
    </source>
</evidence>
<evidence type="ECO:0000313" key="4">
    <source>
        <dbReference type="Proteomes" id="UP000176786"/>
    </source>
</evidence>
<evidence type="ECO:0000313" key="3">
    <source>
        <dbReference type="EMBL" id="OGE85075.1"/>
    </source>
</evidence>
<dbReference type="NCBIfam" id="TIGR02532">
    <property type="entry name" value="IV_pilin_GFxxxE"/>
    <property type="match status" value="1"/>
</dbReference>
<evidence type="ECO:0000256" key="2">
    <source>
        <dbReference type="SAM" id="Phobius"/>
    </source>
</evidence>
<feature type="transmembrane region" description="Helical" evidence="2">
    <location>
        <begin position="12"/>
        <end position="31"/>
    </location>
</feature>
<proteinExistence type="predicted"/>
<dbReference type="GO" id="GO:0015628">
    <property type="term" value="P:protein secretion by the type II secretion system"/>
    <property type="evidence" value="ECO:0007669"/>
    <property type="project" value="InterPro"/>
</dbReference>